<dbReference type="AlphaFoldDB" id="A0A0V1PRE7"/>
<organism evidence="6 7">
    <name type="scientific">Debaryomyces fabryi</name>
    <dbReference type="NCBI Taxonomy" id="58627"/>
    <lineage>
        <taxon>Eukaryota</taxon>
        <taxon>Fungi</taxon>
        <taxon>Dikarya</taxon>
        <taxon>Ascomycota</taxon>
        <taxon>Saccharomycotina</taxon>
        <taxon>Pichiomycetes</taxon>
        <taxon>Debaryomycetaceae</taxon>
        <taxon>Debaryomyces</taxon>
    </lineage>
</organism>
<dbReference type="GeneID" id="26842507"/>
<proteinExistence type="inferred from homology"/>
<dbReference type="InterPro" id="IPR029453">
    <property type="entry name" value="Rictor_IV"/>
</dbReference>
<dbReference type="Pfam" id="PF14666">
    <property type="entry name" value="RICTOR_M"/>
    <property type="match status" value="1"/>
</dbReference>
<dbReference type="GO" id="GO:0031932">
    <property type="term" value="C:TORC2 complex"/>
    <property type="evidence" value="ECO:0007669"/>
    <property type="project" value="InterPro"/>
</dbReference>
<evidence type="ECO:0000259" key="5">
    <source>
        <dbReference type="SMART" id="SM01310"/>
    </source>
</evidence>
<dbReference type="Pfam" id="PF14663">
    <property type="entry name" value="RasGEF_N_2"/>
    <property type="match status" value="1"/>
</dbReference>
<evidence type="ECO:0000256" key="2">
    <source>
        <dbReference type="SAM" id="MobiDB-lite"/>
    </source>
</evidence>
<dbReference type="InterPro" id="IPR011989">
    <property type="entry name" value="ARM-like"/>
</dbReference>
<dbReference type="InterPro" id="IPR029451">
    <property type="entry name" value="RICTOR_M"/>
</dbReference>
<reference evidence="6 7" key="1">
    <citation type="submission" date="2015-11" db="EMBL/GenBank/DDBJ databases">
        <title>The genome of Debaryomyces fabryi.</title>
        <authorList>
            <person name="Tafer H."/>
            <person name="Lopandic K."/>
        </authorList>
    </citation>
    <scope>NUCLEOTIDE SEQUENCE [LARGE SCALE GENOMIC DNA]</scope>
    <source>
        <strain evidence="6 7">CBS 789</strain>
    </source>
</reference>
<evidence type="ECO:0000313" key="7">
    <source>
        <dbReference type="Proteomes" id="UP000054251"/>
    </source>
</evidence>
<feature type="domain" description="Rapamycin-insensitive companion of mTOR middle" evidence="3">
    <location>
        <begin position="523"/>
        <end position="753"/>
    </location>
</feature>
<dbReference type="SMART" id="SM01308">
    <property type="entry name" value="RICTOR_N"/>
    <property type="match status" value="1"/>
</dbReference>
<dbReference type="Pfam" id="PF14664">
    <property type="entry name" value="RICTOR_N"/>
    <property type="match status" value="1"/>
</dbReference>
<dbReference type="SMART" id="SM01310">
    <property type="entry name" value="RICTOR_V"/>
    <property type="match status" value="1"/>
</dbReference>
<evidence type="ECO:0000259" key="3">
    <source>
        <dbReference type="SMART" id="SM01307"/>
    </source>
</evidence>
<dbReference type="PANTHER" id="PTHR13298:SF11">
    <property type="entry name" value="RAPAMYCIN-INSENSITIVE COMPANION OF MTOR"/>
    <property type="match status" value="1"/>
</dbReference>
<dbReference type="OrthoDB" id="271111at2759"/>
<evidence type="ECO:0000313" key="6">
    <source>
        <dbReference type="EMBL" id="KRZ98737.1"/>
    </source>
</evidence>
<dbReference type="Proteomes" id="UP000054251">
    <property type="component" value="Unassembled WGS sequence"/>
</dbReference>
<protein>
    <submittedName>
        <fullName evidence="6">Uncharacterized protein</fullName>
    </submittedName>
</protein>
<dbReference type="Pfam" id="PF14668">
    <property type="entry name" value="RICTOR_V"/>
    <property type="match status" value="1"/>
</dbReference>
<dbReference type="InterPro" id="IPR029452">
    <property type="entry name" value="RICTOR_V"/>
</dbReference>
<dbReference type="RefSeq" id="XP_015464840.1">
    <property type="nucleotide sequence ID" value="XM_015614327.1"/>
</dbReference>
<dbReference type="InterPro" id="IPR028267">
    <property type="entry name" value="Pianissimo_N"/>
</dbReference>
<feature type="domain" description="Rapamycin-insensitive companion of mTOR" evidence="5">
    <location>
        <begin position="942"/>
        <end position="1020"/>
    </location>
</feature>
<gene>
    <name evidence="6" type="ORF">AC631_05498</name>
</gene>
<dbReference type="PANTHER" id="PTHR13298">
    <property type="entry name" value="CYTOSOLIC REGULATOR PIANISSIMO"/>
    <property type="match status" value="1"/>
</dbReference>
<feature type="region of interest" description="Disordered" evidence="2">
    <location>
        <begin position="1"/>
        <end position="26"/>
    </location>
</feature>
<name>A0A0V1PRE7_9ASCO</name>
<dbReference type="SMART" id="SM01307">
    <property type="entry name" value="RICTOR_M"/>
    <property type="match status" value="1"/>
</dbReference>
<comment type="similarity">
    <text evidence="1">Belongs to the RICTOR family.</text>
</comment>
<feature type="domain" description="Rapamycin-insensitive companion of mTOR N-terminal" evidence="4">
    <location>
        <begin position="85"/>
        <end position="456"/>
    </location>
</feature>
<sequence>MRSSKLENDFMNRDNRDRSSTMNSIDSLNINSIENTKMYKTHTDQDDIKELINETPANTKSPTWLLSDILQSFSSIRDKDEYQIVSKGNELVSILIKHPHLKNDIILKNFLNKIQFMLYHDVSEVRAVGYRIIRYIISDYESLTILIQSKILIFIIISLSTNSSLLEKEQALKLIREFLNIPKGTDNLSIGVIKSLIAIIEINEPMTNITENFKKICIETICEIALLRPELVFHSSGFNVIIETVIEDDSVELSGNCLLVLIKVLDSENTRKFLRNGHDLNSLVSAFSNIDPSEEDRNIPSFKLQKAAFLLSIILKNWNGLMSFSHNNFECIKDLICNLKKKSPKLRDIIMEILLDLLRIEMFPWLKSSSIGDVIHSFNNYGNNSNFTFEYDEISPESFEFNIINHYLGLIIAILINHGIIDLLIEVIEENSNESNTKKATKLVTHIYSMANNFLPDELLHDKLLLSSLRKEYLELSSTFKIWQSTRKSNQLTQASGFDPSNQSSKKLRLYIKNVSIGSRYNIDDLEFKNMVTNIRILTIKEFEDWNWNLLFSFIQGPLRNPRRFDEILEKNPKFLKRLMSFYRPFKFRFCNMPITHKNFKMYINIGCQLLETYLTLNHGIKYLSSNKLLPQLSEIFAQVDPYSGIVAKEPILSKKRLENTLSIGYLKFIGILSANTYGLKMLEQWQFINLFHNIIEGSRDSESNNYLIINLLNSLDFTIDSQLRIVLSKAICISNLKVRNFIIDSIISKLIKVKECEHFVIKLLVNQIYDIDLEISDKSINLLYECYLSNDINILNLIIRLRPSIVILSKHASGKMLLMNFMKTSIGFKFLEDSGFIDAEFDKWINLIGYEYVRKIELLLQRRFFPYVSSISPDEKLPVHFFNYLLQTEEGLMYFQTLKQRNYLENLISNIELISSKIAEANNDEISVDDWDEEEDQSKLIYKLKQNLWIIGSIASAKYGIQLLDTAYTNMDKSVVSMILNLFYNSPSWQIRGISFYVIGSIASTIEGIEILDELNWYSVLDKYNNPMKLSYPKDLYSKDIFNIEINNPYRDIKYYSLFSGGDENLETGKLFGDIEDEEFFDHEKIYEKILNLVKHSSSVLNRIARKATKQLTFIKKNSPSVFENISLFLKIIKLVDRGSYKFSIRMFIFELFLDTKVLENLVKKDRKNINIK</sequence>
<dbReference type="InterPro" id="IPR016024">
    <property type="entry name" value="ARM-type_fold"/>
</dbReference>
<dbReference type="InterPro" id="IPR028268">
    <property type="entry name" value="Pianissimo_fam"/>
</dbReference>
<accession>A0A0V1PRE7</accession>
<keyword evidence="7" id="KW-1185">Reference proteome</keyword>
<feature type="compositionally biased region" description="Basic and acidic residues" evidence="2">
    <location>
        <begin position="1"/>
        <end position="19"/>
    </location>
</feature>
<evidence type="ECO:0000259" key="4">
    <source>
        <dbReference type="SMART" id="SM01308"/>
    </source>
</evidence>
<dbReference type="SMART" id="SM01303">
    <property type="entry name" value="RasGEF_N_2"/>
    <property type="match status" value="1"/>
</dbReference>
<comment type="caution">
    <text evidence="6">The sequence shown here is derived from an EMBL/GenBank/DDBJ whole genome shotgun (WGS) entry which is preliminary data.</text>
</comment>
<evidence type="ECO:0000256" key="1">
    <source>
        <dbReference type="ARBA" id="ARBA00008878"/>
    </source>
</evidence>
<dbReference type="Gene3D" id="1.25.10.10">
    <property type="entry name" value="Leucine-rich Repeat Variant"/>
    <property type="match status" value="1"/>
</dbReference>
<dbReference type="EMBL" id="LMYN01000219">
    <property type="protein sequence ID" value="KRZ98737.1"/>
    <property type="molecule type" value="Genomic_DNA"/>
</dbReference>
<dbReference type="SUPFAM" id="SSF48371">
    <property type="entry name" value="ARM repeat"/>
    <property type="match status" value="1"/>
</dbReference>
<dbReference type="GO" id="GO:0038203">
    <property type="term" value="P:TORC2 signaling"/>
    <property type="evidence" value="ECO:0007669"/>
    <property type="project" value="TreeGrafter"/>
</dbReference>